<dbReference type="Proteomes" id="UP001485043">
    <property type="component" value="Unassembled WGS sequence"/>
</dbReference>
<gene>
    <name evidence="7" type="ORF">WJX84_000903</name>
</gene>
<comment type="caution">
    <text evidence="7">The sequence shown here is derived from an EMBL/GenBank/DDBJ whole genome shotgun (WGS) entry which is preliminary data.</text>
</comment>
<evidence type="ECO:0000313" key="7">
    <source>
        <dbReference type="EMBL" id="KAK9855157.1"/>
    </source>
</evidence>
<dbReference type="InterPro" id="IPR002549">
    <property type="entry name" value="AI-2E-like"/>
</dbReference>
<dbReference type="GO" id="GO:0016020">
    <property type="term" value="C:membrane"/>
    <property type="evidence" value="ECO:0007669"/>
    <property type="project" value="UniProtKB-SubCell"/>
</dbReference>
<keyword evidence="4 6" id="KW-1133">Transmembrane helix</keyword>
<evidence type="ECO:0000256" key="4">
    <source>
        <dbReference type="ARBA" id="ARBA00022989"/>
    </source>
</evidence>
<accession>A0AAW1SSS2</accession>
<evidence type="ECO:0000313" key="8">
    <source>
        <dbReference type="Proteomes" id="UP001485043"/>
    </source>
</evidence>
<reference evidence="7 8" key="1">
    <citation type="journal article" date="2024" name="Nat. Commun.">
        <title>Phylogenomics reveals the evolutionary origins of lichenization in chlorophyte algae.</title>
        <authorList>
            <person name="Puginier C."/>
            <person name="Libourel C."/>
            <person name="Otte J."/>
            <person name="Skaloud P."/>
            <person name="Haon M."/>
            <person name="Grisel S."/>
            <person name="Petersen M."/>
            <person name="Berrin J.G."/>
            <person name="Delaux P.M."/>
            <person name="Dal Grande F."/>
            <person name="Keller J."/>
        </authorList>
    </citation>
    <scope>NUCLEOTIDE SEQUENCE [LARGE SCALE GENOMIC DNA]</scope>
    <source>
        <strain evidence="7 8">SAG 2523</strain>
    </source>
</reference>
<dbReference type="AlphaFoldDB" id="A0AAW1SSS2"/>
<keyword evidence="3 6" id="KW-0812">Transmembrane</keyword>
<comment type="subcellular location">
    <subcellularLocation>
        <location evidence="1">Membrane</location>
        <topology evidence="1">Multi-pass membrane protein</topology>
    </subcellularLocation>
</comment>
<dbReference type="PANTHER" id="PTHR21716">
    <property type="entry name" value="TRANSMEMBRANE PROTEIN"/>
    <property type="match status" value="1"/>
</dbReference>
<name>A0AAW1SSS2_9CHLO</name>
<feature type="transmembrane region" description="Helical" evidence="6">
    <location>
        <begin position="249"/>
        <end position="274"/>
    </location>
</feature>
<comment type="similarity">
    <text evidence="2">Belongs to the autoinducer-2 exporter (AI-2E) (TC 2.A.86) family.</text>
</comment>
<keyword evidence="8" id="KW-1185">Reference proteome</keyword>
<dbReference type="PANTHER" id="PTHR21716:SF4">
    <property type="entry name" value="TRANSMEMBRANE PROTEIN 245"/>
    <property type="match status" value="1"/>
</dbReference>
<sequence length="592" mass="64872">MSGSKAGHALGTSQDSLYLQIAVHAFGIALAVVIGLVLLSVWNLLKEFREPMLWALLCSVALRDAKEVLIEAVQSRLQSDSSLAGAVCALLLLPLQGPLQLFTDVYHVSVAWRQILLEDFSDGFMYQAADPHQVPKAERTRAMHAASFARRDSDLPGKRSSALAALSPVEIPMLQGHLAEPAPSEASNTVWKYLVQGLRFVHHDAGPQDGKRAQAIAKANRRAARVKSWNRRAFKGCGAKLREYLGAQVAPIVTSALICALLIGPVLLSAFLVVQIGQEGRAAVFHFREALPAWSMDNVTDASNGTLGAPGFVQDFLNQEWVRDYRVQAYELMQQQVPTAMQWLQVKADEFVAANNLSAVANDAKMLYATFNPMPCPNSTVHDAMLDKAKASVLLADTRSEHRKLLEVPHEDGTEGTELDEESEAAEMYRMEVAVVDADAALQQHQQAVTKAMLAVTDAEADLKKANELLQQCARAEVAAEGNETNGSNLRTLVEGIAQAAWSRIKHIWWLVLSLEWIEAFQEIKAGAMETASAIQELLQGQEERGELNALQRLGKAAAEPLLRLGIFHRPSKESWHVHLTDQIRSTILSGL</sequence>
<evidence type="ECO:0000256" key="1">
    <source>
        <dbReference type="ARBA" id="ARBA00004141"/>
    </source>
</evidence>
<evidence type="ECO:0000256" key="2">
    <source>
        <dbReference type="ARBA" id="ARBA00009773"/>
    </source>
</evidence>
<evidence type="ECO:0000256" key="6">
    <source>
        <dbReference type="SAM" id="Phobius"/>
    </source>
</evidence>
<dbReference type="EMBL" id="JALJOV010001070">
    <property type="protein sequence ID" value="KAK9855157.1"/>
    <property type="molecule type" value="Genomic_DNA"/>
</dbReference>
<evidence type="ECO:0000256" key="3">
    <source>
        <dbReference type="ARBA" id="ARBA00022692"/>
    </source>
</evidence>
<organism evidence="7 8">
    <name type="scientific">Apatococcus fuscideae</name>
    <dbReference type="NCBI Taxonomy" id="2026836"/>
    <lineage>
        <taxon>Eukaryota</taxon>
        <taxon>Viridiplantae</taxon>
        <taxon>Chlorophyta</taxon>
        <taxon>core chlorophytes</taxon>
        <taxon>Trebouxiophyceae</taxon>
        <taxon>Chlorellales</taxon>
        <taxon>Chlorellaceae</taxon>
        <taxon>Apatococcus</taxon>
    </lineage>
</organism>
<proteinExistence type="inferred from homology"/>
<evidence type="ECO:0000256" key="5">
    <source>
        <dbReference type="ARBA" id="ARBA00023136"/>
    </source>
</evidence>
<keyword evidence="5 6" id="KW-0472">Membrane</keyword>
<feature type="transmembrane region" description="Helical" evidence="6">
    <location>
        <begin position="21"/>
        <end position="45"/>
    </location>
</feature>
<protein>
    <submittedName>
        <fullName evidence="7">Uncharacterized protein</fullName>
    </submittedName>
</protein>